<reference evidence="2" key="1">
    <citation type="journal article" date="2014" name="Int. J. Syst. Evol. Microbiol.">
        <title>Complete genome sequence of Corynebacterium casei LMG S-19264T (=DSM 44701T), isolated from a smear-ripened cheese.</title>
        <authorList>
            <consortium name="US DOE Joint Genome Institute (JGI-PGF)"/>
            <person name="Walter F."/>
            <person name="Albersmeier A."/>
            <person name="Kalinowski J."/>
            <person name="Ruckert C."/>
        </authorList>
    </citation>
    <scope>NUCLEOTIDE SEQUENCE</scope>
    <source>
        <strain evidence="2">VKM B-2555</strain>
    </source>
</reference>
<evidence type="ECO:0000313" key="3">
    <source>
        <dbReference type="Proteomes" id="UP001143364"/>
    </source>
</evidence>
<evidence type="ECO:0000256" key="1">
    <source>
        <dbReference type="SAM" id="Coils"/>
    </source>
</evidence>
<dbReference type="Proteomes" id="UP001143364">
    <property type="component" value="Unassembled WGS sequence"/>
</dbReference>
<name>A0A9W6N258_9HYPH</name>
<keyword evidence="1" id="KW-0175">Coiled coil</keyword>
<accession>A0A9W6N258</accession>
<feature type="coiled-coil region" evidence="1">
    <location>
        <begin position="10"/>
        <end position="66"/>
    </location>
</feature>
<dbReference type="AlphaFoldDB" id="A0A9W6N258"/>
<dbReference type="RefSeq" id="WP_271202892.1">
    <property type="nucleotide sequence ID" value="NZ_BSFK01000003.1"/>
</dbReference>
<dbReference type="EMBL" id="BSFK01000003">
    <property type="protein sequence ID" value="GLK74905.1"/>
    <property type="molecule type" value="Genomic_DNA"/>
</dbReference>
<comment type="caution">
    <text evidence="2">The sequence shown here is derived from an EMBL/GenBank/DDBJ whole genome shotgun (WGS) entry which is preliminary data.</text>
</comment>
<sequence>MLSLTEAITLRTANDRIAEVTREANSVIAQLQRALENERAARRGDRAAYEADMAAMGEEIELLRELVAEGRA</sequence>
<protein>
    <submittedName>
        <fullName evidence="2">Uncharacterized protein</fullName>
    </submittedName>
</protein>
<reference evidence="2" key="2">
    <citation type="submission" date="2023-01" db="EMBL/GenBank/DDBJ databases">
        <authorList>
            <person name="Sun Q."/>
            <person name="Evtushenko L."/>
        </authorList>
    </citation>
    <scope>NUCLEOTIDE SEQUENCE</scope>
    <source>
        <strain evidence="2">VKM B-2555</strain>
    </source>
</reference>
<gene>
    <name evidence="2" type="ORF">GCM10008171_01580</name>
</gene>
<keyword evidence="3" id="KW-1185">Reference proteome</keyword>
<proteinExistence type="predicted"/>
<evidence type="ECO:0000313" key="2">
    <source>
        <dbReference type="EMBL" id="GLK74905.1"/>
    </source>
</evidence>
<organism evidence="2 3">
    <name type="scientific">Methylopila jiangsuensis</name>
    <dbReference type="NCBI Taxonomy" id="586230"/>
    <lineage>
        <taxon>Bacteria</taxon>
        <taxon>Pseudomonadati</taxon>
        <taxon>Pseudomonadota</taxon>
        <taxon>Alphaproteobacteria</taxon>
        <taxon>Hyphomicrobiales</taxon>
        <taxon>Methylopilaceae</taxon>
        <taxon>Methylopila</taxon>
    </lineage>
</organism>